<dbReference type="AlphaFoldDB" id="X1BI87"/>
<comment type="caution">
    <text evidence="6">The sequence shown here is derived from an EMBL/GenBank/DDBJ whole genome shotgun (WGS) entry which is preliminary data.</text>
</comment>
<dbReference type="PANTHER" id="PTHR46323:SF2">
    <property type="entry name" value="BETA-GALACTOSIDASE"/>
    <property type="match status" value="1"/>
</dbReference>
<proteinExistence type="predicted"/>
<dbReference type="GO" id="GO:0009341">
    <property type="term" value="C:beta-galactosidase complex"/>
    <property type="evidence" value="ECO:0007669"/>
    <property type="project" value="InterPro"/>
</dbReference>
<evidence type="ECO:0000256" key="2">
    <source>
        <dbReference type="ARBA" id="ARBA00012756"/>
    </source>
</evidence>
<dbReference type="GO" id="GO:0004565">
    <property type="term" value="F:beta-galactosidase activity"/>
    <property type="evidence" value="ECO:0007669"/>
    <property type="project" value="UniProtKB-EC"/>
</dbReference>
<dbReference type="InterPro" id="IPR004199">
    <property type="entry name" value="B-gal_small/dom_5"/>
</dbReference>
<dbReference type="Gene3D" id="2.70.98.10">
    <property type="match status" value="1"/>
</dbReference>
<dbReference type="GO" id="GO:0030246">
    <property type="term" value="F:carbohydrate binding"/>
    <property type="evidence" value="ECO:0007669"/>
    <property type="project" value="InterPro"/>
</dbReference>
<dbReference type="InterPro" id="IPR014718">
    <property type="entry name" value="GH-type_carb-bd"/>
</dbReference>
<comment type="catalytic activity">
    <reaction evidence="1">
        <text>Hydrolysis of terminal non-reducing beta-D-galactose residues in beta-D-galactosides.</text>
        <dbReference type="EC" id="3.2.1.23"/>
    </reaction>
</comment>
<dbReference type="PANTHER" id="PTHR46323">
    <property type="entry name" value="BETA-GALACTOSIDASE"/>
    <property type="match status" value="1"/>
</dbReference>
<dbReference type="Pfam" id="PF02929">
    <property type="entry name" value="Bgal_small_N"/>
    <property type="match status" value="1"/>
</dbReference>
<dbReference type="GO" id="GO:0005990">
    <property type="term" value="P:lactose catabolic process"/>
    <property type="evidence" value="ECO:0007669"/>
    <property type="project" value="TreeGrafter"/>
</dbReference>
<evidence type="ECO:0000256" key="1">
    <source>
        <dbReference type="ARBA" id="ARBA00001412"/>
    </source>
</evidence>
<gene>
    <name evidence="6" type="ORF">S01H4_27943</name>
</gene>
<dbReference type="EC" id="3.2.1.23" evidence="2"/>
<dbReference type="InterPro" id="IPR011013">
    <property type="entry name" value="Gal_mutarotase_sf_dom"/>
</dbReference>
<organism evidence="6">
    <name type="scientific">marine sediment metagenome</name>
    <dbReference type="NCBI Taxonomy" id="412755"/>
    <lineage>
        <taxon>unclassified sequences</taxon>
        <taxon>metagenomes</taxon>
        <taxon>ecological metagenomes</taxon>
    </lineage>
</organism>
<accession>X1BI87</accession>
<name>X1BI87_9ZZZZ</name>
<evidence type="ECO:0000259" key="5">
    <source>
        <dbReference type="SMART" id="SM01038"/>
    </source>
</evidence>
<feature type="domain" description="Beta galactosidase small chain/" evidence="5">
    <location>
        <begin position="2"/>
        <end position="190"/>
    </location>
</feature>
<sequence length="210" mass="23897">INVQFDVINSEKILETIYTIYGNGDIFVENQFTPNKNMFRFGMQMSIPGDFNTMTWYGRGPHESMLDRKTGAAIGIFSGLVENLIHPYVRPQENANRTDVRWVALTNKNGDGLLISDIGGTNLSIGAWPYTMEDLENATHDHELPRRENITLNIDYKQQGVGGDIPALAVLHSEFKLKKDIPYYYSFRLKPYSKDMGNFTNIAFKIPPKI</sequence>
<dbReference type="SMART" id="SM01038">
    <property type="entry name" value="Bgal_small_N"/>
    <property type="match status" value="1"/>
</dbReference>
<evidence type="ECO:0000256" key="4">
    <source>
        <dbReference type="ARBA" id="ARBA00023295"/>
    </source>
</evidence>
<dbReference type="SUPFAM" id="SSF74650">
    <property type="entry name" value="Galactose mutarotase-like"/>
    <property type="match status" value="1"/>
</dbReference>
<dbReference type="InterPro" id="IPR050347">
    <property type="entry name" value="Bact_Beta-galactosidase"/>
</dbReference>
<dbReference type="EMBL" id="BART01013770">
    <property type="protein sequence ID" value="GAG80912.1"/>
    <property type="molecule type" value="Genomic_DNA"/>
</dbReference>
<keyword evidence="3" id="KW-0378">Hydrolase</keyword>
<keyword evidence="4" id="KW-0326">Glycosidase</keyword>
<evidence type="ECO:0000256" key="3">
    <source>
        <dbReference type="ARBA" id="ARBA00022801"/>
    </source>
</evidence>
<reference evidence="6" key="1">
    <citation type="journal article" date="2014" name="Front. Microbiol.">
        <title>High frequency of phylogenetically diverse reductive dehalogenase-homologous genes in deep subseafloor sedimentary metagenomes.</title>
        <authorList>
            <person name="Kawai M."/>
            <person name="Futagami T."/>
            <person name="Toyoda A."/>
            <person name="Takaki Y."/>
            <person name="Nishi S."/>
            <person name="Hori S."/>
            <person name="Arai W."/>
            <person name="Tsubouchi T."/>
            <person name="Morono Y."/>
            <person name="Uchiyama I."/>
            <person name="Ito T."/>
            <person name="Fujiyama A."/>
            <person name="Inagaki F."/>
            <person name="Takami H."/>
        </authorList>
    </citation>
    <scope>NUCLEOTIDE SEQUENCE</scope>
    <source>
        <strain evidence="6">Expedition CK06-06</strain>
    </source>
</reference>
<protein>
    <recommendedName>
        <fullName evidence="2">beta-galactosidase</fullName>
        <ecNumber evidence="2">3.2.1.23</ecNumber>
    </recommendedName>
</protein>
<evidence type="ECO:0000313" key="6">
    <source>
        <dbReference type="EMBL" id="GAG80912.1"/>
    </source>
</evidence>
<feature type="non-terminal residue" evidence="6">
    <location>
        <position position="1"/>
    </location>
</feature>